<proteinExistence type="predicted"/>
<sequence>MKHFGSVRDKPAKRLSFMSNRDQTDDERPVAKRFHVGDVARSVDFIAFHERMASCDELWEHKWMLYTVNEHYAYFVRMPKPSFTYTAISTPYLTVCKVVVLTTMAKSGSTFLARMLQACDAGARNLLVLSEIDAFGAIALRIADFSITIQQARTLLLASLRFA</sequence>
<accession>A0A914RDY8</accession>
<evidence type="ECO:0000313" key="2">
    <source>
        <dbReference type="WBParaSite" id="PEQ_0000486601-mRNA-1"/>
    </source>
</evidence>
<protein>
    <submittedName>
        <fullName evidence="2">Sulfotransferase</fullName>
    </submittedName>
</protein>
<dbReference type="AlphaFoldDB" id="A0A914RDY8"/>
<dbReference type="WBParaSite" id="PEQ_0000486601-mRNA-1">
    <property type="protein sequence ID" value="PEQ_0000486601-mRNA-1"/>
    <property type="gene ID" value="PEQ_0000486601"/>
</dbReference>
<reference evidence="2" key="1">
    <citation type="submission" date="2022-11" db="UniProtKB">
        <authorList>
            <consortium name="WormBaseParasite"/>
        </authorList>
    </citation>
    <scope>IDENTIFICATION</scope>
</reference>
<name>A0A914RDY8_PAREQ</name>
<organism evidence="1 2">
    <name type="scientific">Parascaris equorum</name>
    <name type="common">Equine roundworm</name>
    <dbReference type="NCBI Taxonomy" id="6256"/>
    <lineage>
        <taxon>Eukaryota</taxon>
        <taxon>Metazoa</taxon>
        <taxon>Ecdysozoa</taxon>
        <taxon>Nematoda</taxon>
        <taxon>Chromadorea</taxon>
        <taxon>Rhabditida</taxon>
        <taxon>Spirurina</taxon>
        <taxon>Ascaridomorpha</taxon>
        <taxon>Ascaridoidea</taxon>
        <taxon>Ascarididae</taxon>
        <taxon>Parascaris</taxon>
    </lineage>
</organism>
<dbReference type="Proteomes" id="UP000887564">
    <property type="component" value="Unplaced"/>
</dbReference>
<evidence type="ECO:0000313" key="1">
    <source>
        <dbReference type="Proteomes" id="UP000887564"/>
    </source>
</evidence>
<keyword evidence="1" id="KW-1185">Reference proteome</keyword>